<evidence type="ECO:0000256" key="2">
    <source>
        <dbReference type="ARBA" id="ARBA00001946"/>
    </source>
</evidence>
<comment type="cofactor">
    <cofactor evidence="2 9 10">
        <name>Mg(2+)</name>
        <dbReference type="ChEBI" id="CHEBI:18420"/>
    </cofactor>
</comment>
<dbReference type="AlphaFoldDB" id="A0A562IRN8"/>
<evidence type="ECO:0000256" key="4">
    <source>
        <dbReference type="ARBA" id="ARBA00022723"/>
    </source>
</evidence>
<feature type="binding site" evidence="9">
    <location>
        <position position="85"/>
    </location>
    <ligand>
        <name>Mg(2+)</name>
        <dbReference type="ChEBI" id="CHEBI:18420"/>
        <label>1</label>
        <note>catalytic</note>
    </ligand>
</feature>
<evidence type="ECO:0000256" key="7">
    <source>
        <dbReference type="ARBA" id="ARBA00049158"/>
    </source>
</evidence>
<evidence type="ECO:0000256" key="3">
    <source>
        <dbReference type="ARBA" id="ARBA00004970"/>
    </source>
</evidence>
<evidence type="ECO:0000313" key="11">
    <source>
        <dbReference type="EMBL" id="TWH73486.1"/>
    </source>
</evidence>
<feature type="binding site" evidence="9">
    <location>
        <position position="103"/>
    </location>
    <ligand>
        <name>Mg(2+)</name>
        <dbReference type="ChEBI" id="CHEBI:18420"/>
        <label>1</label>
        <note>catalytic</note>
    </ligand>
</feature>
<name>A0A562IRN8_9ACTN</name>
<evidence type="ECO:0000313" key="12">
    <source>
        <dbReference type="Proteomes" id="UP000321490"/>
    </source>
</evidence>
<dbReference type="EMBL" id="VLKF01000001">
    <property type="protein sequence ID" value="TWH73486.1"/>
    <property type="molecule type" value="Genomic_DNA"/>
</dbReference>
<feature type="binding site" evidence="9">
    <location>
        <position position="101"/>
    </location>
    <ligand>
        <name>Mg(2+)</name>
        <dbReference type="ChEBI" id="CHEBI:18420"/>
        <label>1</label>
        <note>catalytic</note>
    </ligand>
</feature>
<evidence type="ECO:0000256" key="9">
    <source>
        <dbReference type="PIRSR" id="PIRSR600760-2"/>
    </source>
</evidence>
<organism evidence="11 12">
    <name type="scientific">Modestobacter roseus</name>
    <dbReference type="NCBI Taxonomy" id="1181884"/>
    <lineage>
        <taxon>Bacteria</taxon>
        <taxon>Bacillati</taxon>
        <taxon>Actinomycetota</taxon>
        <taxon>Actinomycetes</taxon>
        <taxon>Geodermatophilales</taxon>
        <taxon>Geodermatophilaceae</taxon>
        <taxon>Modestobacter</taxon>
    </lineage>
</organism>
<dbReference type="PANTHER" id="PTHR20854:SF4">
    <property type="entry name" value="INOSITOL-1-MONOPHOSPHATASE-RELATED"/>
    <property type="match status" value="1"/>
</dbReference>
<comment type="caution">
    <text evidence="11">The sequence shown here is derived from an EMBL/GenBank/DDBJ whole genome shotgun (WGS) entry which is preliminary data.</text>
</comment>
<dbReference type="GO" id="GO:0004401">
    <property type="term" value="F:histidinol-phosphatase activity"/>
    <property type="evidence" value="ECO:0007669"/>
    <property type="project" value="UniProtKB-EC"/>
</dbReference>
<feature type="binding site" evidence="9">
    <location>
        <position position="104"/>
    </location>
    <ligand>
        <name>Mg(2+)</name>
        <dbReference type="ChEBI" id="CHEBI:18420"/>
        <label>1</label>
        <note>catalytic</note>
    </ligand>
</feature>
<gene>
    <name evidence="11" type="ORF">JD78_02009</name>
</gene>
<feature type="binding site" evidence="9">
    <location>
        <position position="233"/>
    </location>
    <ligand>
        <name>Mg(2+)</name>
        <dbReference type="ChEBI" id="CHEBI:18420"/>
        <label>1</label>
        <note>catalytic</note>
    </ligand>
</feature>
<comment type="similarity">
    <text evidence="10">Belongs to the inositol monophosphatase superfamily.</text>
</comment>
<proteinExistence type="inferred from homology"/>
<evidence type="ECO:0000256" key="8">
    <source>
        <dbReference type="ARBA" id="ARBA00053547"/>
    </source>
</evidence>
<dbReference type="Gene3D" id="3.40.190.80">
    <property type="match status" value="1"/>
</dbReference>
<sequence length="283" mass="29055">MMTSGATTPTPGPDSPDLSTELLELARATAEEAAALVGAGRSTAAEQVDTKSSPVDVVTAVDTASEALIVRRLLEARPGDGVLGEEGAAHEGTSGVRWVVDPIDGTVNFLYGLPAYAISIAAQVEGRTEVGVVLNVATGEQFTAVRGRGAWLTAPGAAATQLHGSAPASLEQTLVATGFGYRAEQRRLQGAVVAQLLPEVRDIRRVGCASLDLCAAAAGRVDAYYELDLKPWDHAAGALVAEEAGLVVTGTAGRPFAEPMAVAAAPQVAGALVELLERLHADR</sequence>
<dbReference type="CDD" id="cd01639">
    <property type="entry name" value="IMPase"/>
    <property type="match status" value="1"/>
</dbReference>
<accession>A0A562IRN8</accession>
<dbReference type="GO" id="GO:0008934">
    <property type="term" value="F:inositol monophosphate 1-phosphatase activity"/>
    <property type="evidence" value="ECO:0007669"/>
    <property type="project" value="InterPro"/>
</dbReference>
<dbReference type="PANTHER" id="PTHR20854">
    <property type="entry name" value="INOSITOL MONOPHOSPHATASE"/>
    <property type="match status" value="1"/>
</dbReference>
<comment type="catalytic activity">
    <reaction evidence="7">
        <text>L-histidinol phosphate + H2O = L-histidinol + phosphate</text>
        <dbReference type="Rhea" id="RHEA:14465"/>
        <dbReference type="ChEBI" id="CHEBI:15377"/>
        <dbReference type="ChEBI" id="CHEBI:43474"/>
        <dbReference type="ChEBI" id="CHEBI:57699"/>
        <dbReference type="ChEBI" id="CHEBI:57980"/>
        <dbReference type="EC" id="3.1.3.15"/>
    </reaction>
</comment>
<evidence type="ECO:0000256" key="1">
    <source>
        <dbReference type="ARBA" id="ARBA00001033"/>
    </source>
</evidence>
<dbReference type="InterPro" id="IPR020583">
    <property type="entry name" value="Inositol_monoP_metal-BS"/>
</dbReference>
<keyword evidence="5 10" id="KW-0378">Hydrolase</keyword>
<evidence type="ECO:0000256" key="10">
    <source>
        <dbReference type="RuleBase" id="RU364068"/>
    </source>
</evidence>
<evidence type="ECO:0000256" key="5">
    <source>
        <dbReference type="ARBA" id="ARBA00022801"/>
    </source>
</evidence>
<dbReference type="SUPFAM" id="SSF56655">
    <property type="entry name" value="Carbohydrate phosphatase"/>
    <property type="match status" value="1"/>
</dbReference>
<dbReference type="InterPro" id="IPR000760">
    <property type="entry name" value="Inositol_monophosphatase-like"/>
</dbReference>
<dbReference type="PRINTS" id="PR00377">
    <property type="entry name" value="IMPHPHTASES"/>
</dbReference>
<comment type="catalytic activity">
    <reaction evidence="1 10">
        <text>a myo-inositol phosphate + H2O = myo-inositol + phosphate</text>
        <dbReference type="Rhea" id="RHEA:24056"/>
        <dbReference type="ChEBI" id="CHEBI:15377"/>
        <dbReference type="ChEBI" id="CHEBI:17268"/>
        <dbReference type="ChEBI" id="CHEBI:43474"/>
        <dbReference type="ChEBI" id="CHEBI:84139"/>
        <dbReference type="EC" id="3.1.3.25"/>
    </reaction>
</comment>
<dbReference type="InterPro" id="IPR033942">
    <property type="entry name" value="IMPase"/>
</dbReference>
<dbReference type="GO" id="GO:0046872">
    <property type="term" value="F:metal ion binding"/>
    <property type="evidence" value="ECO:0007669"/>
    <property type="project" value="UniProtKB-KW"/>
</dbReference>
<keyword evidence="6 9" id="KW-0460">Magnesium</keyword>
<dbReference type="Proteomes" id="UP000321490">
    <property type="component" value="Unassembled WGS sequence"/>
</dbReference>
<comment type="function">
    <text evidence="8">Catalyzes the dephosphorylation of histidinol-phosphate to histidinol, the direct precursor of histidine.</text>
</comment>
<dbReference type="FunFam" id="3.30.540.10:FF:000003">
    <property type="entry name" value="Inositol-1-monophosphatase"/>
    <property type="match status" value="1"/>
</dbReference>
<dbReference type="PROSITE" id="PS00629">
    <property type="entry name" value="IMP_1"/>
    <property type="match status" value="1"/>
</dbReference>
<reference evidence="11 12" key="1">
    <citation type="submission" date="2019-07" db="EMBL/GenBank/DDBJ databases">
        <title>R&amp;d 2014.</title>
        <authorList>
            <person name="Klenk H.-P."/>
        </authorList>
    </citation>
    <scope>NUCLEOTIDE SEQUENCE [LARGE SCALE GENOMIC DNA]</scope>
    <source>
        <strain evidence="11 12">DSM 45764</strain>
    </source>
</reference>
<dbReference type="GO" id="GO:0006020">
    <property type="term" value="P:inositol metabolic process"/>
    <property type="evidence" value="ECO:0007669"/>
    <property type="project" value="TreeGrafter"/>
</dbReference>
<dbReference type="Gene3D" id="3.30.540.10">
    <property type="entry name" value="Fructose-1,6-Bisphosphatase, subunit A, domain 1"/>
    <property type="match status" value="1"/>
</dbReference>
<keyword evidence="12" id="KW-1185">Reference proteome</keyword>
<comment type="pathway">
    <text evidence="3">Amino-acid biosynthesis; L-histidine biosynthesis; L-histidine from 5-phospho-alpha-D-ribose 1-diphosphate: step 8/9.</text>
</comment>
<evidence type="ECO:0000256" key="6">
    <source>
        <dbReference type="ARBA" id="ARBA00022842"/>
    </source>
</evidence>
<dbReference type="Pfam" id="PF00459">
    <property type="entry name" value="Inositol_P"/>
    <property type="match status" value="1"/>
</dbReference>
<dbReference type="EC" id="3.1.3.25" evidence="10"/>
<keyword evidence="4 9" id="KW-0479">Metal-binding</keyword>
<dbReference type="GO" id="GO:0007165">
    <property type="term" value="P:signal transduction"/>
    <property type="evidence" value="ECO:0007669"/>
    <property type="project" value="TreeGrafter"/>
</dbReference>
<protein>
    <recommendedName>
        <fullName evidence="10">Inositol-1-monophosphatase</fullName>
        <ecNumber evidence="10">3.1.3.25</ecNumber>
    </recommendedName>
</protein>